<dbReference type="GO" id="GO:0031418">
    <property type="term" value="F:L-ascorbic acid binding"/>
    <property type="evidence" value="ECO:0007669"/>
    <property type="project" value="InterPro"/>
</dbReference>
<keyword evidence="5" id="KW-0408">Iron</keyword>
<dbReference type="GO" id="GO:0004656">
    <property type="term" value="F:procollagen-proline 4-dioxygenase activity"/>
    <property type="evidence" value="ECO:0007669"/>
    <property type="project" value="TreeGrafter"/>
</dbReference>
<keyword evidence="4" id="KW-0560">Oxidoreductase</keyword>
<name>A0A317XCV4_9EURO</name>
<dbReference type="InterPro" id="IPR045054">
    <property type="entry name" value="P4HA-like"/>
</dbReference>
<dbReference type="RefSeq" id="XP_025473134.1">
    <property type="nucleotide sequence ID" value="XM_025615311.1"/>
</dbReference>
<evidence type="ECO:0000313" key="9">
    <source>
        <dbReference type="Proteomes" id="UP000246702"/>
    </source>
</evidence>
<comment type="cofactor">
    <cofactor evidence="1">
        <name>L-ascorbate</name>
        <dbReference type="ChEBI" id="CHEBI:38290"/>
    </cofactor>
</comment>
<dbReference type="STRING" id="1450535.A0A317XCV4"/>
<dbReference type="SMART" id="SM00702">
    <property type="entry name" value="P4Hc"/>
    <property type="match status" value="1"/>
</dbReference>
<evidence type="ECO:0000256" key="1">
    <source>
        <dbReference type="ARBA" id="ARBA00001961"/>
    </source>
</evidence>
<accession>A0A317XCV4</accession>
<evidence type="ECO:0000313" key="8">
    <source>
        <dbReference type="EMBL" id="PWY96373.1"/>
    </source>
</evidence>
<evidence type="ECO:0000259" key="7">
    <source>
        <dbReference type="PROSITE" id="PS51471"/>
    </source>
</evidence>
<dbReference type="Gene3D" id="2.60.120.620">
    <property type="entry name" value="q2cbj1_9rhob like domain"/>
    <property type="match status" value="1"/>
</dbReference>
<keyword evidence="3" id="KW-0223">Dioxygenase</keyword>
<keyword evidence="6" id="KW-1133">Transmembrane helix</keyword>
<dbReference type="AlphaFoldDB" id="A0A317XCV4"/>
<comment type="caution">
    <text evidence="8">The sequence shown here is derived from an EMBL/GenBank/DDBJ whole genome shotgun (WGS) entry which is preliminary data.</text>
</comment>
<gene>
    <name evidence="8" type="ORF">BO94DRAFT_580224</name>
</gene>
<dbReference type="PANTHER" id="PTHR10869">
    <property type="entry name" value="PROLYL 4-HYDROXYLASE ALPHA SUBUNIT"/>
    <property type="match status" value="1"/>
</dbReference>
<dbReference type="OrthoDB" id="420380at2759"/>
<evidence type="ECO:0000256" key="5">
    <source>
        <dbReference type="ARBA" id="ARBA00023004"/>
    </source>
</evidence>
<reference evidence="8 9" key="1">
    <citation type="submission" date="2016-12" db="EMBL/GenBank/DDBJ databases">
        <title>The genomes of Aspergillus section Nigri reveals drivers in fungal speciation.</title>
        <authorList>
            <consortium name="DOE Joint Genome Institute"/>
            <person name="Vesth T.C."/>
            <person name="Nybo J."/>
            <person name="Theobald S."/>
            <person name="Brandl J."/>
            <person name="Frisvad J.C."/>
            <person name="Nielsen K.F."/>
            <person name="Lyhne E.K."/>
            <person name="Kogle M.E."/>
            <person name="Kuo A."/>
            <person name="Riley R."/>
            <person name="Clum A."/>
            <person name="Nolan M."/>
            <person name="Lipzen A."/>
            <person name="Salamov A."/>
            <person name="Henrissat B."/>
            <person name="Wiebenga A."/>
            <person name="De Vries R.P."/>
            <person name="Grigoriev I.V."/>
            <person name="Mortensen U.H."/>
            <person name="Andersen M.R."/>
            <person name="Baker S.E."/>
        </authorList>
    </citation>
    <scope>NUCLEOTIDE SEQUENCE [LARGE SCALE GENOMIC DNA]</scope>
    <source>
        <strain evidence="8 9">CBS 115572</strain>
    </source>
</reference>
<dbReference type="Proteomes" id="UP000246702">
    <property type="component" value="Unassembled WGS sequence"/>
</dbReference>
<sequence>MSLRKTSINVLIALTMGYIALFSHDHLFHRSGPNAPENTSTSAAGLVGDEPSYDVQIFSRDPLILHIRDFVSRAEINHLLKISEGTYEPSKVYPEGNHHINRLSRVSESAVLPQDPIVRRIKKRAQRLQGWRGNDTVLERLKVQRYAVNGFYSWHYDWHGNLPEGDRVTTLLVYLVGNNCTGGGTNFPRLKRPEDPRWCQIIECENDEYAGVTFKPIEGTAVFWENMHPNGSVHYDVLHAALPVKSGQKVGLNIWGFDLGWKAPSVGR</sequence>
<dbReference type="Pfam" id="PF13640">
    <property type="entry name" value="2OG-FeII_Oxy_3"/>
    <property type="match status" value="1"/>
</dbReference>
<proteinExistence type="predicted"/>
<keyword evidence="6" id="KW-0812">Transmembrane</keyword>
<dbReference type="PROSITE" id="PS51471">
    <property type="entry name" value="FE2OG_OXY"/>
    <property type="match status" value="1"/>
</dbReference>
<evidence type="ECO:0000256" key="6">
    <source>
        <dbReference type="SAM" id="Phobius"/>
    </source>
</evidence>
<evidence type="ECO:0000256" key="3">
    <source>
        <dbReference type="ARBA" id="ARBA00022964"/>
    </source>
</evidence>
<evidence type="ECO:0000256" key="2">
    <source>
        <dbReference type="ARBA" id="ARBA00022723"/>
    </source>
</evidence>
<dbReference type="EMBL" id="MSFK01000001">
    <property type="protein sequence ID" value="PWY96373.1"/>
    <property type="molecule type" value="Genomic_DNA"/>
</dbReference>
<keyword evidence="6" id="KW-0472">Membrane</keyword>
<keyword evidence="9" id="KW-1185">Reference proteome</keyword>
<protein>
    <recommendedName>
        <fullName evidence="7">Fe2OG dioxygenase domain-containing protein</fullName>
    </recommendedName>
</protein>
<feature type="domain" description="Fe2OG dioxygenase" evidence="7">
    <location>
        <begin position="136"/>
        <end position="258"/>
    </location>
</feature>
<dbReference type="GO" id="GO:0005783">
    <property type="term" value="C:endoplasmic reticulum"/>
    <property type="evidence" value="ECO:0007669"/>
    <property type="project" value="TreeGrafter"/>
</dbReference>
<dbReference type="InterPro" id="IPR044862">
    <property type="entry name" value="Pro_4_hyd_alph_FE2OG_OXY"/>
</dbReference>
<evidence type="ECO:0000256" key="4">
    <source>
        <dbReference type="ARBA" id="ARBA00023002"/>
    </source>
</evidence>
<dbReference type="InterPro" id="IPR006620">
    <property type="entry name" value="Pro_4_hyd_alph"/>
</dbReference>
<dbReference type="GO" id="GO:0005506">
    <property type="term" value="F:iron ion binding"/>
    <property type="evidence" value="ECO:0007669"/>
    <property type="project" value="InterPro"/>
</dbReference>
<organism evidence="8 9">
    <name type="scientific">Aspergillus sclerotioniger CBS 115572</name>
    <dbReference type="NCBI Taxonomy" id="1450535"/>
    <lineage>
        <taxon>Eukaryota</taxon>
        <taxon>Fungi</taxon>
        <taxon>Dikarya</taxon>
        <taxon>Ascomycota</taxon>
        <taxon>Pezizomycotina</taxon>
        <taxon>Eurotiomycetes</taxon>
        <taxon>Eurotiomycetidae</taxon>
        <taxon>Eurotiales</taxon>
        <taxon>Aspergillaceae</taxon>
        <taxon>Aspergillus</taxon>
        <taxon>Aspergillus subgen. Circumdati</taxon>
    </lineage>
</organism>
<dbReference type="PANTHER" id="PTHR10869:SF246">
    <property type="entry name" value="TRANSMEMBRANE PROLYL 4-HYDROXYLASE"/>
    <property type="match status" value="1"/>
</dbReference>
<feature type="transmembrane region" description="Helical" evidence="6">
    <location>
        <begin position="6"/>
        <end position="23"/>
    </location>
</feature>
<dbReference type="InterPro" id="IPR005123">
    <property type="entry name" value="Oxoglu/Fe-dep_dioxygenase_dom"/>
</dbReference>
<keyword evidence="2" id="KW-0479">Metal-binding</keyword>
<dbReference type="GeneID" id="37117454"/>